<dbReference type="PANTHER" id="PTHR45436">
    <property type="entry name" value="SENSOR HISTIDINE KINASE YKOH"/>
    <property type="match status" value="1"/>
</dbReference>
<evidence type="ECO:0000313" key="12">
    <source>
        <dbReference type="EMBL" id="WOO43206.1"/>
    </source>
</evidence>
<protein>
    <recommendedName>
        <fullName evidence="3">histidine kinase</fullName>
        <ecNumber evidence="3">2.7.13.3</ecNumber>
    </recommendedName>
</protein>
<feature type="domain" description="Histidine kinase" evidence="11">
    <location>
        <begin position="266"/>
        <end position="467"/>
    </location>
</feature>
<evidence type="ECO:0000256" key="1">
    <source>
        <dbReference type="ARBA" id="ARBA00000085"/>
    </source>
</evidence>
<keyword evidence="8 10" id="KW-1133">Transmembrane helix</keyword>
<reference evidence="12 13" key="1">
    <citation type="submission" date="2023-10" db="EMBL/GenBank/DDBJ databases">
        <title>Rubellicoccus peritrichatus gen. nov., sp. nov., isolated from an algae of coral reef tank.</title>
        <authorList>
            <person name="Luo J."/>
        </authorList>
    </citation>
    <scope>NUCLEOTIDE SEQUENCE [LARGE SCALE GENOMIC DNA]</scope>
    <source>
        <strain evidence="12 13">CR14</strain>
    </source>
</reference>
<proteinExistence type="predicted"/>
<keyword evidence="7 12" id="KW-0418">Kinase</keyword>
<evidence type="ECO:0000256" key="4">
    <source>
        <dbReference type="ARBA" id="ARBA00022553"/>
    </source>
</evidence>
<dbReference type="GO" id="GO:0000155">
    <property type="term" value="F:phosphorelay sensor kinase activity"/>
    <property type="evidence" value="ECO:0007669"/>
    <property type="project" value="InterPro"/>
</dbReference>
<comment type="catalytic activity">
    <reaction evidence="1">
        <text>ATP + protein L-histidine = ADP + protein N-phospho-L-histidine.</text>
        <dbReference type="EC" id="2.7.13.3"/>
    </reaction>
</comment>
<dbReference type="EMBL" id="CP136920">
    <property type="protein sequence ID" value="WOO43206.1"/>
    <property type="molecule type" value="Genomic_DNA"/>
</dbReference>
<dbReference type="CDD" id="cd00082">
    <property type="entry name" value="HisKA"/>
    <property type="match status" value="1"/>
</dbReference>
<dbReference type="InterPro" id="IPR003594">
    <property type="entry name" value="HATPase_dom"/>
</dbReference>
<gene>
    <name evidence="12" type="ORF">RZN69_08880</name>
</gene>
<evidence type="ECO:0000256" key="9">
    <source>
        <dbReference type="ARBA" id="ARBA00023136"/>
    </source>
</evidence>
<keyword evidence="9 10" id="KW-0472">Membrane</keyword>
<dbReference type="Gene3D" id="3.30.565.10">
    <property type="entry name" value="Histidine kinase-like ATPase, C-terminal domain"/>
    <property type="match status" value="1"/>
</dbReference>
<evidence type="ECO:0000256" key="5">
    <source>
        <dbReference type="ARBA" id="ARBA00022679"/>
    </source>
</evidence>
<keyword evidence="5" id="KW-0808">Transferase</keyword>
<dbReference type="KEGG" id="puo:RZN69_08880"/>
<keyword evidence="13" id="KW-1185">Reference proteome</keyword>
<name>A0AAQ3LCD1_9BACT</name>
<organism evidence="12 13">
    <name type="scientific">Rubellicoccus peritrichatus</name>
    <dbReference type="NCBI Taxonomy" id="3080537"/>
    <lineage>
        <taxon>Bacteria</taxon>
        <taxon>Pseudomonadati</taxon>
        <taxon>Verrucomicrobiota</taxon>
        <taxon>Opitutia</taxon>
        <taxon>Puniceicoccales</taxon>
        <taxon>Cerasicoccaceae</taxon>
        <taxon>Rubellicoccus</taxon>
    </lineage>
</organism>
<dbReference type="PANTHER" id="PTHR45436:SF5">
    <property type="entry name" value="SENSOR HISTIDINE KINASE TRCS"/>
    <property type="match status" value="1"/>
</dbReference>
<evidence type="ECO:0000256" key="7">
    <source>
        <dbReference type="ARBA" id="ARBA00022777"/>
    </source>
</evidence>
<evidence type="ECO:0000256" key="8">
    <source>
        <dbReference type="ARBA" id="ARBA00022989"/>
    </source>
</evidence>
<dbReference type="AlphaFoldDB" id="A0AAQ3LCD1"/>
<evidence type="ECO:0000256" key="3">
    <source>
        <dbReference type="ARBA" id="ARBA00012438"/>
    </source>
</evidence>
<evidence type="ECO:0000256" key="10">
    <source>
        <dbReference type="SAM" id="Phobius"/>
    </source>
</evidence>
<dbReference type="PRINTS" id="PR00344">
    <property type="entry name" value="BCTRLSENSOR"/>
</dbReference>
<dbReference type="SUPFAM" id="SSF55874">
    <property type="entry name" value="ATPase domain of HSP90 chaperone/DNA topoisomerase II/histidine kinase"/>
    <property type="match status" value="1"/>
</dbReference>
<dbReference type="GO" id="GO:0005886">
    <property type="term" value="C:plasma membrane"/>
    <property type="evidence" value="ECO:0007669"/>
    <property type="project" value="TreeGrafter"/>
</dbReference>
<feature type="transmembrane region" description="Helical" evidence="10">
    <location>
        <begin position="204"/>
        <end position="225"/>
    </location>
</feature>
<evidence type="ECO:0000256" key="6">
    <source>
        <dbReference type="ARBA" id="ARBA00022692"/>
    </source>
</evidence>
<dbReference type="InterPro" id="IPR004358">
    <property type="entry name" value="Sig_transdc_His_kin-like_C"/>
</dbReference>
<accession>A0AAQ3LCD1</accession>
<dbReference type="InterPro" id="IPR003661">
    <property type="entry name" value="HisK_dim/P_dom"/>
</dbReference>
<dbReference type="SMART" id="SM00387">
    <property type="entry name" value="HATPase_c"/>
    <property type="match status" value="1"/>
</dbReference>
<evidence type="ECO:0000259" key="11">
    <source>
        <dbReference type="PROSITE" id="PS50109"/>
    </source>
</evidence>
<dbReference type="CDD" id="cd00075">
    <property type="entry name" value="HATPase"/>
    <property type="match status" value="1"/>
</dbReference>
<dbReference type="Proteomes" id="UP001304300">
    <property type="component" value="Chromosome"/>
</dbReference>
<keyword evidence="4" id="KW-0597">Phosphoprotein</keyword>
<evidence type="ECO:0000256" key="2">
    <source>
        <dbReference type="ARBA" id="ARBA00004370"/>
    </source>
</evidence>
<dbReference type="PROSITE" id="PS50109">
    <property type="entry name" value="HIS_KIN"/>
    <property type="match status" value="1"/>
</dbReference>
<dbReference type="Pfam" id="PF02518">
    <property type="entry name" value="HATPase_c"/>
    <property type="match status" value="1"/>
</dbReference>
<dbReference type="InterPro" id="IPR005467">
    <property type="entry name" value="His_kinase_dom"/>
</dbReference>
<dbReference type="InterPro" id="IPR036890">
    <property type="entry name" value="HATPase_C_sf"/>
</dbReference>
<comment type="subcellular location">
    <subcellularLocation>
        <location evidence="2">Membrane</location>
    </subcellularLocation>
</comment>
<dbReference type="EC" id="2.7.13.3" evidence="3"/>
<sequence>MKTTTLPGQKNSRKQYARTAAVTTIVTLVVFGSVLAAITLQLRSAIRQQIIDRDAAALYPFAQLALDKTEPASFGFDLGLVEDSDLLAVALETSELKNVLGVRLYDWKGELVEAVPPTLYFGFLPSEDFNQIQRLETISRYYPNADVASLEFSGQPEETKQGHPLVEVLLPLHRDGSNELLGAAQYYIDGDSVAMEFAELDHNLAVMALIAFVAGGLIVGVILKLSISKLGELNRQVEERGRRLAQANADLALASKTSAIGAVTSHFIHGLKNPLAALQASLDETEKTGDRLQAAAETTNRMQEMIEQMVSVLRDEETGVSFEFTFDEIRECLFNKAGVRAEDAGVIFTAGPAPKATIDSHRGNLLLLIAVNLIENAIQSTEEGNRVSLEFTQTEDQVILCVCDEGSGLPDHVRESLFSPCRSSKPGGSGLGLALSSRLASHIGAELALEKSDPTGTCFTIALTPDSLSPVKSEAPKDVSAN</sequence>
<dbReference type="InterPro" id="IPR050428">
    <property type="entry name" value="TCS_sensor_his_kinase"/>
</dbReference>
<evidence type="ECO:0000313" key="13">
    <source>
        <dbReference type="Proteomes" id="UP001304300"/>
    </source>
</evidence>
<keyword evidence="6 10" id="KW-0812">Transmembrane</keyword>
<dbReference type="RefSeq" id="WP_317835748.1">
    <property type="nucleotide sequence ID" value="NZ_CP136920.1"/>
</dbReference>